<proteinExistence type="predicted"/>
<feature type="compositionally biased region" description="Basic and acidic residues" evidence="1">
    <location>
        <begin position="1"/>
        <end position="20"/>
    </location>
</feature>
<protein>
    <submittedName>
        <fullName evidence="3">SH3-like domain-containing protein</fullName>
        <ecNumber evidence="3">4.2.1.84</ecNumber>
    </submittedName>
</protein>
<feature type="domain" description="Nitrile hydratase beta subunit" evidence="2">
    <location>
        <begin position="3"/>
        <end position="88"/>
    </location>
</feature>
<dbReference type="EMBL" id="JBEDNQ010000011">
    <property type="protein sequence ID" value="MEQ3553656.1"/>
    <property type="molecule type" value="Genomic_DNA"/>
</dbReference>
<evidence type="ECO:0000259" key="2">
    <source>
        <dbReference type="Pfam" id="PF02211"/>
    </source>
</evidence>
<reference evidence="3 4" key="1">
    <citation type="submission" date="2024-03" db="EMBL/GenBank/DDBJ databases">
        <title>Draft genome sequence of Pseudonocardia nematodicida JCM 31783.</title>
        <authorList>
            <person name="Butdee W."/>
            <person name="Duangmal K."/>
        </authorList>
    </citation>
    <scope>NUCLEOTIDE SEQUENCE [LARGE SCALE GENOMIC DNA]</scope>
    <source>
        <strain evidence="3 4">JCM 31783</strain>
    </source>
</reference>
<name>A0ABV1KHJ5_9PSEU</name>
<keyword evidence="4" id="KW-1185">Reference proteome</keyword>
<gene>
    <name evidence="3" type="ORF">WIS52_24555</name>
</gene>
<accession>A0ABV1KHJ5</accession>
<dbReference type="Gene3D" id="2.30.30.50">
    <property type="match status" value="1"/>
</dbReference>
<feature type="region of interest" description="Disordered" evidence="1">
    <location>
        <begin position="1"/>
        <end position="25"/>
    </location>
</feature>
<dbReference type="GO" id="GO:0018822">
    <property type="term" value="F:nitrile hydratase activity"/>
    <property type="evidence" value="ECO:0007669"/>
    <property type="project" value="UniProtKB-EC"/>
</dbReference>
<keyword evidence="3" id="KW-0456">Lyase</keyword>
<comment type="caution">
    <text evidence="3">The sequence shown here is derived from an EMBL/GenBank/DDBJ whole genome shotgun (WGS) entry which is preliminary data.</text>
</comment>
<dbReference type="SUPFAM" id="SSF50090">
    <property type="entry name" value="Electron transport accessory proteins"/>
    <property type="match status" value="1"/>
</dbReference>
<evidence type="ECO:0000313" key="3">
    <source>
        <dbReference type="EMBL" id="MEQ3553656.1"/>
    </source>
</evidence>
<dbReference type="InterPro" id="IPR024690">
    <property type="entry name" value="CN_hydtase_beta_dom_C"/>
</dbReference>
<evidence type="ECO:0000313" key="4">
    <source>
        <dbReference type="Proteomes" id="UP001494902"/>
    </source>
</evidence>
<evidence type="ECO:0000256" key="1">
    <source>
        <dbReference type="SAM" id="MobiDB-lite"/>
    </source>
</evidence>
<sequence length="96" mass="10584">MPDRYAPGDRVRARHADPPHHTRLPRYARGARGEVVAASGHHPLADDRAQGLDVQAQTVYQVRFASSRLFGAGDHDLVIELWESYLEPDPDDSAGA</sequence>
<dbReference type="InterPro" id="IPR008990">
    <property type="entry name" value="Elect_transpt_acc-like_dom_sf"/>
</dbReference>
<organism evidence="3 4">
    <name type="scientific">Pseudonocardia nematodicida</name>
    <dbReference type="NCBI Taxonomy" id="1206997"/>
    <lineage>
        <taxon>Bacteria</taxon>
        <taxon>Bacillati</taxon>
        <taxon>Actinomycetota</taxon>
        <taxon>Actinomycetes</taxon>
        <taxon>Pseudonocardiales</taxon>
        <taxon>Pseudonocardiaceae</taxon>
        <taxon>Pseudonocardia</taxon>
    </lineage>
</organism>
<dbReference type="Pfam" id="PF02211">
    <property type="entry name" value="NHase_beta_C"/>
    <property type="match status" value="1"/>
</dbReference>
<dbReference type="EC" id="4.2.1.84" evidence="3"/>
<dbReference type="Proteomes" id="UP001494902">
    <property type="component" value="Unassembled WGS sequence"/>
</dbReference>
<dbReference type="RefSeq" id="WP_349300722.1">
    <property type="nucleotide sequence ID" value="NZ_JBEDNQ010000011.1"/>
</dbReference>